<keyword evidence="1" id="KW-0436">Ligase</keyword>
<dbReference type="AlphaFoldDB" id="W1Y5N9"/>
<dbReference type="GO" id="GO:0016874">
    <property type="term" value="F:ligase activity"/>
    <property type="evidence" value="ECO:0007669"/>
    <property type="project" value="UniProtKB-KW"/>
</dbReference>
<sequence length="38" mass="3950">LKDEELVEDEAETASSVLMLGKGSERLQTAAAGDESAV</sequence>
<feature type="non-terminal residue" evidence="1">
    <location>
        <position position="1"/>
    </location>
</feature>
<comment type="caution">
    <text evidence="1">The sequence shown here is derived from an EMBL/GenBank/DDBJ whole genome shotgun (WGS) entry which is preliminary data.</text>
</comment>
<name>W1Y5N9_9ZZZZ</name>
<organism evidence="1">
    <name type="scientific">human gut metagenome</name>
    <dbReference type="NCBI Taxonomy" id="408170"/>
    <lineage>
        <taxon>unclassified sequences</taxon>
        <taxon>metagenomes</taxon>
        <taxon>organismal metagenomes</taxon>
    </lineage>
</organism>
<reference evidence="1" key="1">
    <citation type="submission" date="2013-12" db="EMBL/GenBank/DDBJ databases">
        <title>A Varibaculum cambriense genome reconstructed from a premature infant gut community with otherwise low bacterial novelty that shifts toward anaerobic metabolism during the third week of life.</title>
        <authorList>
            <person name="Brown C.T."/>
            <person name="Sharon I."/>
            <person name="Thomas B.C."/>
            <person name="Castelle C.J."/>
            <person name="Morowitz M.J."/>
            <person name="Banfield J.F."/>
        </authorList>
    </citation>
    <scope>NUCLEOTIDE SEQUENCE</scope>
</reference>
<accession>W1Y5N9</accession>
<dbReference type="EMBL" id="AZMM01009286">
    <property type="protein sequence ID" value="ETJ36454.1"/>
    <property type="molecule type" value="Genomic_DNA"/>
</dbReference>
<protein>
    <submittedName>
        <fullName evidence="1">Alanine-tRNA ligase</fullName>
    </submittedName>
</protein>
<proteinExistence type="predicted"/>
<gene>
    <name evidence="1" type="ORF">Q604_UNBC09286G0002</name>
</gene>
<evidence type="ECO:0000313" key="1">
    <source>
        <dbReference type="EMBL" id="ETJ36454.1"/>
    </source>
</evidence>